<dbReference type="GO" id="GO:0006355">
    <property type="term" value="P:regulation of DNA-templated transcription"/>
    <property type="evidence" value="ECO:0007669"/>
    <property type="project" value="InterPro"/>
</dbReference>
<accession>A0A1H0ZXA8</accession>
<dbReference type="PANTHER" id="PTHR44688">
    <property type="entry name" value="DNA-BINDING TRANSCRIPTIONAL ACTIVATOR DEVR_DOSR"/>
    <property type="match status" value="1"/>
</dbReference>
<keyword evidence="3" id="KW-0804">Transcription</keyword>
<reference evidence="5 6" key="1">
    <citation type="submission" date="2016-10" db="EMBL/GenBank/DDBJ databases">
        <authorList>
            <person name="de Groot N.N."/>
        </authorList>
    </citation>
    <scope>NUCLEOTIDE SEQUENCE [LARGE SCALE GENOMIC DNA]</scope>
    <source>
        <strain evidence="5 6">DSM 20117</strain>
    </source>
</reference>
<dbReference type="Gene3D" id="1.10.10.10">
    <property type="entry name" value="Winged helix-like DNA-binding domain superfamily/Winged helix DNA-binding domain"/>
    <property type="match status" value="1"/>
</dbReference>
<dbReference type="Pfam" id="PF00196">
    <property type="entry name" value="GerE"/>
    <property type="match status" value="1"/>
</dbReference>
<dbReference type="Gene3D" id="1.25.40.10">
    <property type="entry name" value="Tetratricopeptide repeat domain"/>
    <property type="match status" value="1"/>
</dbReference>
<dbReference type="Proteomes" id="UP000181917">
    <property type="component" value="Unassembled WGS sequence"/>
</dbReference>
<dbReference type="InterPro" id="IPR027417">
    <property type="entry name" value="P-loop_NTPase"/>
</dbReference>
<dbReference type="GO" id="GO:0003677">
    <property type="term" value="F:DNA binding"/>
    <property type="evidence" value="ECO:0007669"/>
    <property type="project" value="UniProtKB-KW"/>
</dbReference>
<dbReference type="InterPro" id="IPR016032">
    <property type="entry name" value="Sig_transdc_resp-reg_C-effctor"/>
</dbReference>
<dbReference type="InterPro" id="IPR000792">
    <property type="entry name" value="Tscrpt_reg_LuxR_C"/>
</dbReference>
<dbReference type="PANTHER" id="PTHR44688:SF16">
    <property type="entry name" value="DNA-BINDING TRANSCRIPTIONAL ACTIVATOR DEVR_DOSR"/>
    <property type="match status" value="1"/>
</dbReference>
<evidence type="ECO:0000256" key="1">
    <source>
        <dbReference type="ARBA" id="ARBA00023015"/>
    </source>
</evidence>
<dbReference type="SUPFAM" id="SSF52540">
    <property type="entry name" value="P-loop containing nucleoside triphosphate hydrolases"/>
    <property type="match status" value="1"/>
</dbReference>
<evidence type="ECO:0000256" key="2">
    <source>
        <dbReference type="ARBA" id="ARBA00023125"/>
    </source>
</evidence>
<keyword evidence="1" id="KW-0805">Transcription regulation</keyword>
<protein>
    <submittedName>
        <fullName evidence="5">AAA ATPase domain-containing protein</fullName>
    </submittedName>
</protein>
<dbReference type="SMART" id="SM00421">
    <property type="entry name" value="HTH_LUXR"/>
    <property type="match status" value="1"/>
</dbReference>
<keyword evidence="2" id="KW-0238">DNA-binding</keyword>
<dbReference type="PRINTS" id="PR00038">
    <property type="entry name" value="HTHLUXR"/>
</dbReference>
<keyword evidence="6" id="KW-1185">Reference proteome</keyword>
<dbReference type="InterPro" id="IPR011990">
    <property type="entry name" value="TPR-like_helical_dom_sf"/>
</dbReference>
<dbReference type="PROSITE" id="PS50043">
    <property type="entry name" value="HTH_LUXR_2"/>
    <property type="match status" value="1"/>
</dbReference>
<evidence type="ECO:0000259" key="4">
    <source>
        <dbReference type="PROSITE" id="PS50043"/>
    </source>
</evidence>
<gene>
    <name evidence="5" type="ORF">SAMN04489742_0622</name>
</gene>
<proteinExistence type="predicted"/>
<dbReference type="EMBL" id="FNKH01000002">
    <property type="protein sequence ID" value="SDQ32095.1"/>
    <property type="molecule type" value="Genomic_DNA"/>
</dbReference>
<feature type="domain" description="HTH luxR-type" evidence="4">
    <location>
        <begin position="859"/>
        <end position="922"/>
    </location>
</feature>
<dbReference type="PROSITE" id="PS00622">
    <property type="entry name" value="HTH_LUXR_1"/>
    <property type="match status" value="1"/>
</dbReference>
<dbReference type="InterPro" id="IPR036388">
    <property type="entry name" value="WH-like_DNA-bd_sf"/>
</dbReference>
<dbReference type="CDD" id="cd06170">
    <property type="entry name" value="LuxR_C_like"/>
    <property type="match status" value="1"/>
</dbReference>
<dbReference type="AlphaFoldDB" id="A0A1H0ZXA8"/>
<organism evidence="5 6">
    <name type="scientific">Crystallibacter crystallopoietes</name>
    <dbReference type="NCBI Taxonomy" id="37928"/>
    <lineage>
        <taxon>Bacteria</taxon>
        <taxon>Bacillati</taxon>
        <taxon>Actinomycetota</taxon>
        <taxon>Actinomycetes</taxon>
        <taxon>Micrococcales</taxon>
        <taxon>Micrococcaceae</taxon>
        <taxon>Crystallibacter</taxon>
    </lineage>
</organism>
<sequence length="922" mass="98629">MEGFGSIGLVGRDRDLGTVLHAIRTTGGALLVADQGLGKSALARAAIAELGSEMTPLRVYASPSLARIPFGALAPYLSSLQVEGKDSVLPAMRSVLAYIHRLSPGKAPVLMVIDDVHELDESSSLLAAQLVASGVVRLLAMSRAIQAPPPEIQSLATDGLILRHTLQPLDRAQAHELCRQVLQGEILPSISEALVQSSGGNPMFLLALLAQVRREGTLVERNGVWLLGGEPLPPDLRLTDLIKGHFSRCTETERELLETVALADPVPLQVLLQTGAGDQVDALVEARLITIGDDAEQLVRVAHPIYAQVLRAMVPAGRSLRIRRGLAAYLGQQASRPFRVETLLRSVDWSLECGVPVPDQQLLQAAQVANGLFHSRFALRAAGAVRDPTYRPAAQVALARAHFHSGDYERAGEMLAGVLARASDLGTAKQAALLAGQLHLHLHGEPAGLYGLADQWAQAVERIQGANPKLRASRAVVIAEQGYRLMRVHAKLSEGRLAEAEAELRGLQAASDGFPETELVIKTLLGDVYAATGHLVSGAALTREALALMRRNESELLGYYEYVLTTHIMACVRLAEWDEVRHELERYAGSGHRGLFYFGGAVSYAYAMHEILQGRTASGLQMLNAAVEGLRQSDLEHLLPIALASGAYASAMAGLTALAAEYLAAYADVPYKSVPQLQLLSQGYVAAAGYLIQNNDGGLGQLRALSRDARKRGLASTELDLRQLSLRLGDLTELDELVKVADLTEGTPAAQLTAFARALRDEDLDAVLRLSHDPSAGHALRLTLQSLQQRDLLPEHTGGAASRQDFLQQVKRQLQKLSLVPESVGGLHPGGAGGPSAFGLPAAGAGWPMAGTSGGQAGTVAVQARLTRREREIGRLVVEGLANSDIAARLSLSVRTVEGHIYRMFAKLQISNREDLTAEHLG</sequence>
<evidence type="ECO:0000313" key="5">
    <source>
        <dbReference type="EMBL" id="SDQ32095.1"/>
    </source>
</evidence>
<dbReference type="STRING" id="37928.SAMN04489742_0622"/>
<dbReference type="RefSeq" id="WP_074699185.1">
    <property type="nucleotide sequence ID" value="NZ_CP018863.1"/>
</dbReference>
<dbReference type="SUPFAM" id="SSF46894">
    <property type="entry name" value="C-terminal effector domain of the bipartite response regulators"/>
    <property type="match status" value="1"/>
</dbReference>
<name>A0A1H0ZXA8_9MICC</name>
<evidence type="ECO:0000313" key="6">
    <source>
        <dbReference type="Proteomes" id="UP000181917"/>
    </source>
</evidence>
<dbReference type="KEGG" id="acry:AC20117_14205"/>
<evidence type="ECO:0000256" key="3">
    <source>
        <dbReference type="ARBA" id="ARBA00023163"/>
    </source>
</evidence>